<reference evidence="12 13" key="1">
    <citation type="submission" date="2024-01" db="EMBL/GenBank/DDBJ databases">
        <authorList>
            <person name="Allen C."/>
            <person name="Tagirdzhanova G."/>
        </authorList>
    </citation>
    <scope>NUCLEOTIDE SEQUENCE [LARGE SCALE GENOMIC DNA]</scope>
</reference>
<organism evidence="12 13">
    <name type="scientific">Sporothrix curviconia</name>
    <dbReference type="NCBI Taxonomy" id="1260050"/>
    <lineage>
        <taxon>Eukaryota</taxon>
        <taxon>Fungi</taxon>
        <taxon>Dikarya</taxon>
        <taxon>Ascomycota</taxon>
        <taxon>Pezizomycotina</taxon>
        <taxon>Sordariomycetes</taxon>
        <taxon>Sordariomycetidae</taxon>
        <taxon>Ophiostomatales</taxon>
        <taxon>Ophiostomataceae</taxon>
        <taxon>Sporothrix</taxon>
    </lineage>
</organism>
<feature type="domain" description="ABC transmembrane type-1" evidence="11">
    <location>
        <begin position="211"/>
        <end position="564"/>
    </location>
</feature>
<evidence type="ECO:0000259" key="11">
    <source>
        <dbReference type="PROSITE" id="PS50929"/>
    </source>
</evidence>
<feature type="region of interest" description="Disordered" evidence="8">
    <location>
        <begin position="1"/>
        <end position="94"/>
    </location>
</feature>
<evidence type="ECO:0000313" key="12">
    <source>
        <dbReference type="EMBL" id="CAK7228776.1"/>
    </source>
</evidence>
<dbReference type="InterPro" id="IPR036640">
    <property type="entry name" value="ABC1_TM_sf"/>
</dbReference>
<dbReference type="SUPFAM" id="SSF52540">
    <property type="entry name" value="P-loop containing nucleoside triphosphate hydrolases"/>
    <property type="match status" value="2"/>
</dbReference>
<feature type="compositionally biased region" description="Basic and acidic residues" evidence="8">
    <location>
        <begin position="1"/>
        <end position="17"/>
    </location>
</feature>
<keyword evidence="4" id="KW-0547">Nucleotide-binding</keyword>
<feature type="domain" description="ABC transporter" evidence="10">
    <location>
        <begin position="647"/>
        <end position="870"/>
    </location>
</feature>
<gene>
    <name evidence="12" type="primary">YOR1</name>
    <name evidence="12" type="ORF">SCUCBS95973_006995</name>
</gene>
<dbReference type="PANTHER" id="PTHR24223:SF464">
    <property type="entry name" value="ABC-TYPE TRANSPORTER CICA"/>
    <property type="match status" value="1"/>
</dbReference>
<evidence type="ECO:0000256" key="4">
    <source>
        <dbReference type="ARBA" id="ARBA00022741"/>
    </source>
</evidence>
<dbReference type="EMBL" id="CAWUHB010000045">
    <property type="protein sequence ID" value="CAK7228776.1"/>
    <property type="molecule type" value="Genomic_DNA"/>
</dbReference>
<feature type="domain" description="ABC transmembrane type-1" evidence="11">
    <location>
        <begin position="933"/>
        <end position="1208"/>
    </location>
</feature>
<evidence type="ECO:0000256" key="5">
    <source>
        <dbReference type="ARBA" id="ARBA00022840"/>
    </source>
</evidence>
<dbReference type="CDD" id="cd03250">
    <property type="entry name" value="ABCC_MRP_domain1"/>
    <property type="match status" value="1"/>
</dbReference>
<feature type="transmembrane region" description="Helical" evidence="9">
    <location>
        <begin position="506"/>
        <end position="528"/>
    </location>
</feature>
<feature type="domain" description="ABC transporter" evidence="10">
    <location>
        <begin position="1229"/>
        <end position="1519"/>
    </location>
</feature>
<feature type="compositionally biased region" description="Basic and acidic residues" evidence="8">
    <location>
        <begin position="30"/>
        <end position="42"/>
    </location>
</feature>
<keyword evidence="3 9" id="KW-0812">Transmembrane</keyword>
<dbReference type="SUPFAM" id="SSF90123">
    <property type="entry name" value="ABC transporter transmembrane region"/>
    <property type="match status" value="2"/>
</dbReference>
<evidence type="ECO:0000256" key="8">
    <source>
        <dbReference type="SAM" id="MobiDB-lite"/>
    </source>
</evidence>
<evidence type="ECO:0000256" key="2">
    <source>
        <dbReference type="ARBA" id="ARBA00022448"/>
    </source>
</evidence>
<dbReference type="InterPro" id="IPR050173">
    <property type="entry name" value="ABC_transporter_C-like"/>
</dbReference>
<dbReference type="InterPro" id="IPR027417">
    <property type="entry name" value="P-loop_NTPase"/>
</dbReference>
<dbReference type="SMART" id="SM00382">
    <property type="entry name" value="AAA"/>
    <property type="match status" value="2"/>
</dbReference>
<dbReference type="Pfam" id="PF00005">
    <property type="entry name" value="ABC_tran"/>
    <property type="match status" value="2"/>
</dbReference>
<dbReference type="CDD" id="cd18606">
    <property type="entry name" value="ABC_6TM_YOR1_D2_like"/>
    <property type="match status" value="1"/>
</dbReference>
<feature type="region of interest" description="Disordered" evidence="8">
    <location>
        <begin position="1364"/>
        <end position="1392"/>
    </location>
</feature>
<name>A0ABP0CA43_9PEZI</name>
<evidence type="ECO:0000256" key="3">
    <source>
        <dbReference type="ARBA" id="ARBA00022692"/>
    </source>
</evidence>
<dbReference type="Gene3D" id="3.40.50.300">
    <property type="entry name" value="P-loop containing nucleotide triphosphate hydrolases"/>
    <property type="match status" value="2"/>
</dbReference>
<dbReference type="PROSITE" id="PS50929">
    <property type="entry name" value="ABC_TM1F"/>
    <property type="match status" value="2"/>
</dbReference>
<dbReference type="Gene3D" id="1.20.1560.10">
    <property type="entry name" value="ABC transporter type 1, transmembrane domain"/>
    <property type="match status" value="2"/>
</dbReference>
<keyword evidence="5 12" id="KW-0067">ATP-binding</keyword>
<feature type="transmembrane region" description="Helical" evidence="9">
    <location>
        <begin position="395"/>
        <end position="418"/>
    </location>
</feature>
<sequence>MGALEYEHEKEHEREINDGPDPISSSAVRTVDEDVISEKDVAMEAMAASASDHDSDLDDEEVQQQLQQQQQQQQQQQEEINRVRSHASVASATSAATSAATAAAEAQPKAFLEKLNPLRWRKTPSVPDVRTVCPEDKANFFSKLIFHWQGPLMRTGYARPLELNDIWLVNPARAVEPMTERVRASFKRRVARGDKYPLLWAMHEAYFFEFWLGGLCQLSSSVFQVMSPFTLRFLIQFATDAYDASNNGGPAPHIGRGLGLVFGVTLMQMCQSLGTNHFIFRGMMIGGQVRATLINLIYEKSMVLSGRAKAGGLARADDAANGAPKDKDPNAKHGEGSEEEGADEKTGKDKAKRMNVDAAAAAAQATSLIAGDGVGWGNGRIVNLMSVDTYRIDQACGLFHIIWCAPISCLITLVLLLVNLTYSALAGFGLLVIGVPLLTRAIKSLFKRRKRINRVTDQRVSLTQEILQSVRFVKYFGWESSFLARLEEYRSTEVAMIQVLLSIRNGIMAISLSLPIFASMLSFIAFSLSNHNLAPAKVFSSLALFNGLRMPLNLLPLVIGQVTDAWTSVKRIQEFLLAEEQEEEVEWKPEGPNAVEMHDASFTWERTPTQETDEVTGGKKSATAKKDLKKKEAAAAKAARPVSSDGSAGDDTASTLVEEPEPFKLNNLNFSIGRNELVAVIGSVGSGKSSLLAALAGDMRKTNGEVVLGASRAFCPQYAWIQNTTLRKNIMFGKEYNEKWYKDVIKACALQPDLDMLPAGDATEIGERGITISGGQKQRLNIARAIYFDADIVLMDDPLSAVDAHVGRHIFDNAILGLLKDKCRILATHQLWVLNRCDRIIWMEAGKIQAVDTFENLMRDHEGFQQLMESTSVEEEQETEAPAKASPDAEASKKKKKKGKTLMQSEERAVSSVPWATIADYIRSSGSILNGPFVMFLLILAQGSNITTSLWLSYWTSDKFGFKTGVYIGVYAALGVAQASLTFGFMVSLSIFGTRSSKVMLRRAIGRVLRAPMSFFDTTPLGRITNRFSRDVDVMDNTLSDAMRMYFFSVGSIISVFALIIAFFHYFAIALGPLFLIFLFATSFYRASAREVKRFESVLRSNVFAKFGEGLSGVACIRAYGLRDHFMADLREAIDDMNSAYYLTFSNQRWLSVRLDMIGNLLVFTTGILVVTSRFNVSPSIGGLVLSYILAIVQMIQFTIRQLAEVENGMNAVERLQYYGQQLEEEAPLHTIDVRKSWPEKGEIVFNNVEMRYREGLPLVLRGLSIHVQGGERIGIVGRTGAGKSSIMSTLFRLVEISGGRISIDGVDIATIGLHDLRSRLAIIPQDPTLFRGTVRSNLDPFNEHNDLELWSALRQADLVSEDAELPGSGNTASGSGSGSGSGSKEGTSGSVVPVPAAADAVVGREARIHLDSIVEEDGLNFSLGQRQLMALARALVRGSQIIICDEATSSVDMETDDKIQATIASGFRGKTLLCIAHRLRTIIGYDRICVMDQGAIAELDNPMVLYQKENGIFRGMCDRSGIRAEDIRLAQDKLESYVASQAGKEKVLAE</sequence>
<keyword evidence="6 9" id="KW-1133">Transmembrane helix</keyword>
<dbReference type="GO" id="GO:0005524">
    <property type="term" value="F:ATP binding"/>
    <property type="evidence" value="ECO:0007669"/>
    <property type="project" value="UniProtKB-KW"/>
</dbReference>
<feature type="transmembrane region" description="Helical" evidence="9">
    <location>
        <begin position="1045"/>
        <end position="1064"/>
    </location>
</feature>
<accession>A0ABP0CA43</accession>
<proteinExistence type="predicted"/>
<feature type="compositionally biased region" description="Low complexity" evidence="8">
    <location>
        <begin position="880"/>
        <end position="889"/>
    </location>
</feature>
<dbReference type="CDD" id="cd18597">
    <property type="entry name" value="ABC_6TM_YOR1_D1_like"/>
    <property type="match status" value="1"/>
</dbReference>
<feature type="transmembrane region" description="Helical" evidence="9">
    <location>
        <begin position="1157"/>
        <end position="1175"/>
    </location>
</feature>
<evidence type="ECO:0000256" key="6">
    <source>
        <dbReference type="ARBA" id="ARBA00022989"/>
    </source>
</evidence>
<feature type="compositionally biased region" description="Low complexity" evidence="8">
    <location>
        <begin position="63"/>
        <end position="77"/>
    </location>
</feature>
<feature type="compositionally biased region" description="Low complexity" evidence="8">
    <location>
        <begin position="635"/>
        <end position="655"/>
    </location>
</feature>
<keyword evidence="7 9" id="KW-0472">Membrane</keyword>
<evidence type="ECO:0000259" key="10">
    <source>
        <dbReference type="PROSITE" id="PS50893"/>
    </source>
</evidence>
<feature type="transmembrane region" description="Helical" evidence="9">
    <location>
        <begin position="548"/>
        <end position="567"/>
    </location>
</feature>
<feature type="compositionally biased region" description="Basic and acidic residues" evidence="8">
    <location>
        <begin position="324"/>
        <end position="336"/>
    </location>
</feature>
<keyword evidence="13" id="KW-1185">Reference proteome</keyword>
<evidence type="ECO:0000256" key="7">
    <source>
        <dbReference type="ARBA" id="ARBA00023136"/>
    </source>
</evidence>
<comment type="subcellular location">
    <subcellularLocation>
        <location evidence="1">Membrane</location>
    </subcellularLocation>
</comment>
<evidence type="ECO:0000313" key="13">
    <source>
        <dbReference type="Proteomes" id="UP001642405"/>
    </source>
</evidence>
<protein>
    <submittedName>
        <fullName evidence="12">ATP-binding cassette transporter yor1</fullName>
    </submittedName>
</protein>
<dbReference type="Pfam" id="PF00664">
    <property type="entry name" value="ABC_membrane"/>
    <property type="match status" value="2"/>
</dbReference>
<comment type="caution">
    <text evidence="12">The sequence shown here is derived from an EMBL/GenBank/DDBJ whole genome shotgun (WGS) entry which is preliminary data.</text>
</comment>
<dbReference type="InterPro" id="IPR017871">
    <property type="entry name" value="ABC_transporter-like_CS"/>
</dbReference>
<dbReference type="InterPro" id="IPR003439">
    <property type="entry name" value="ABC_transporter-like_ATP-bd"/>
</dbReference>
<feature type="region of interest" description="Disordered" evidence="8">
    <location>
        <begin position="315"/>
        <end position="350"/>
    </location>
</feature>
<feature type="region of interest" description="Disordered" evidence="8">
    <location>
        <begin position="869"/>
        <end position="903"/>
    </location>
</feature>
<dbReference type="CDD" id="cd03244">
    <property type="entry name" value="ABCC_MRP_domain2"/>
    <property type="match status" value="1"/>
</dbReference>
<feature type="transmembrane region" description="Helical" evidence="9">
    <location>
        <begin position="933"/>
        <end position="954"/>
    </location>
</feature>
<keyword evidence="2" id="KW-0813">Transport</keyword>
<dbReference type="Proteomes" id="UP001642405">
    <property type="component" value="Unassembled WGS sequence"/>
</dbReference>
<feature type="region of interest" description="Disordered" evidence="8">
    <location>
        <begin position="607"/>
        <end position="658"/>
    </location>
</feature>
<dbReference type="InterPro" id="IPR003593">
    <property type="entry name" value="AAA+_ATPase"/>
</dbReference>
<feature type="transmembrane region" description="Helical" evidence="9">
    <location>
        <begin position="966"/>
        <end position="993"/>
    </location>
</feature>
<feature type="transmembrane region" description="Helical" evidence="9">
    <location>
        <begin position="1070"/>
        <end position="1087"/>
    </location>
</feature>
<evidence type="ECO:0000256" key="9">
    <source>
        <dbReference type="SAM" id="Phobius"/>
    </source>
</evidence>
<dbReference type="InterPro" id="IPR011527">
    <property type="entry name" value="ABC1_TM_dom"/>
</dbReference>
<dbReference type="PROSITE" id="PS50893">
    <property type="entry name" value="ABC_TRANSPORTER_2"/>
    <property type="match status" value="2"/>
</dbReference>
<dbReference type="PANTHER" id="PTHR24223">
    <property type="entry name" value="ATP-BINDING CASSETTE SUB-FAMILY C"/>
    <property type="match status" value="1"/>
</dbReference>
<feature type="compositionally biased region" description="Basic and acidic residues" evidence="8">
    <location>
        <begin position="624"/>
        <end position="634"/>
    </location>
</feature>
<evidence type="ECO:0000256" key="1">
    <source>
        <dbReference type="ARBA" id="ARBA00004370"/>
    </source>
</evidence>
<feature type="transmembrane region" description="Helical" evidence="9">
    <location>
        <begin position="424"/>
        <end position="442"/>
    </location>
</feature>
<dbReference type="PROSITE" id="PS00211">
    <property type="entry name" value="ABC_TRANSPORTER_1"/>
    <property type="match status" value="2"/>
</dbReference>